<proteinExistence type="predicted"/>
<keyword evidence="1" id="KW-1133">Transmembrane helix</keyword>
<dbReference type="Proteomes" id="UP000449710">
    <property type="component" value="Unassembled WGS sequence"/>
</dbReference>
<name>A0AA44BDC5_9CLOT</name>
<evidence type="ECO:0000256" key="1">
    <source>
        <dbReference type="SAM" id="Phobius"/>
    </source>
</evidence>
<protein>
    <submittedName>
        <fullName evidence="2">Uncharacterized protein</fullName>
    </submittedName>
</protein>
<dbReference type="AlphaFoldDB" id="A0AA44BDC5"/>
<comment type="caution">
    <text evidence="2">The sequence shown here is derived from an EMBL/GenBank/DDBJ whole genome shotgun (WGS) entry which is preliminary data.</text>
</comment>
<evidence type="ECO:0000313" key="2">
    <source>
        <dbReference type="EMBL" id="NBG87763.1"/>
    </source>
</evidence>
<reference evidence="2 3" key="1">
    <citation type="submission" date="2019-04" db="EMBL/GenBank/DDBJ databases">
        <title>Isachenkonia alkalipeptolytica gen. nov. sp. nov. a new anaerobic, alkiliphilic organothrophic bacterium capable to reduce synthesized ferrihydrite isolated from a soda lake.</title>
        <authorList>
            <person name="Toshchakov S.V."/>
            <person name="Zavarzina D.G."/>
            <person name="Zhilina T.N."/>
            <person name="Kostrikina N.A."/>
            <person name="Kublanov I.V."/>
        </authorList>
    </citation>
    <scope>NUCLEOTIDE SEQUENCE [LARGE SCALE GENOMIC DNA]</scope>
    <source>
        <strain evidence="2 3">Z-1701</strain>
    </source>
</reference>
<feature type="transmembrane region" description="Helical" evidence="1">
    <location>
        <begin position="12"/>
        <end position="29"/>
    </location>
</feature>
<sequence length="916" mass="106144">MKDLNKEGKRMLMIIPVILIVVVALSLFNTRTTRESEMKEGMEAAVREHISSGIEEADGYRFQEELETIEFLGLEDVKETRSGEATAQVNIGMINLPDLLEEYLVGMSIHDLLEEDRDYYTREYEALKEIYLDKPPHVFSVDVEFREKDQGQWEIASEEALEVHSANRDIPQFYYWRHQSLSTLFDEEIPFDEEMGNAEKAKELISYYEKKVKAGEFTLDRKEGDGKNHYAIEYPLYDQAVLKQEIESMLLSELHDEDLGEDRSGEGIHKIQEIMQSFFDEKDMEKQEVKEITLEEKGIGFALEASDSGEMEHSSVKLNDYLNFLNKPYEIPGFFIEGYEDFEIRPEEERLIITRINEKEEDEIVLLGDAYTGYQFRWTLRGEDLEEDHEITVNRQDLDHLESHQEERPDFLVEDLNFAWEGALDFEADAVHDWLLTEKEIHFLYEKEEALHYQSFNVESGKEIARKRVEGAPELPNIDRMLGFEMTLNSFNGRIYALIGQNLRITEDQWEGLPKELKNEQSMRVIDLEDDEILLSETPVIEEYTIPEVGSPSRTYLPGFVYDVTADGRYLMILHSFPAMSSWNNFLNFSTAHENEDIEEQNQEVLSQMEDAPLWVYDMKDRELTEIPYGDEIDALVPYDVDGLENGKNMIFTEQEGWLTLDIEQQQVRKTGEGGTYRRTEPGAPGVEQYESGQIFGDNLFFTTVREAAEVGGIPSFHYLWNIEGEELQHVGILGPNQYSNQRYYFNHQTEEIVVNSGEEITEDETGAGRDEQEFVERIYRITFEEEKASKNQGDEPVKSFMDLEGFEVVDVMEFPIGNYQESYDRLSTLGHGHSSHPIKDYAHLGYGVLAGSTLENFSPFNETFHYVYKNSEGEDKIVSIDKANKVLNTDTHIMIINDDRLRGYAIDEFFGALEE</sequence>
<keyword evidence="1" id="KW-0472">Membrane</keyword>
<dbReference type="RefSeq" id="WP_160719563.1">
    <property type="nucleotide sequence ID" value="NZ_SUMG01000004.1"/>
</dbReference>
<keyword evidence="1" id="KW-0812">Transmembrane</keyword>
<evidence type="ECO:0000313" key="3">
    <source>
        <dbReference type="Proteomes" id="UP000449710"/>
    </source>
</evidence>
<gene>
    <name evidence="2" type="ORF">ISALK_04550</name>
</gene>
<keyword evidence="3" id="KW-1185">Reference proteome</keyword>
<accession>A0AA44BDC5</accession>
<organism evidence="2 3">
    <name type="scientific">Isachenkonia alkalipeptolytica</name>
    <dbReference type="NCBI Taxonomy" id="2565777"/>
    <lineage>
        <taxon>Bacteria</taxon>
        <taxon>Bacillati</taxon>
        <taxon>Bacillota</taxon>
        <taxon>Clostridia</taxon>
        <taxon>Eubacteriales</taxon>
        <taxon>Clostridiaceae</taxon>
        <taxon>Isachenkonia</taxon>
    </lineage>
</organism>
<dbReference type="EMBL" id="SUMG01000004">
    <property type="protein sequence ID" value="NBG87763.1"/>
    <property type="molecule type" value="Genomic_DNA"/>
</dbReference>